<accession>A0A0C3K996</accession>
<feature type="region of interest" description="Disordered" evidence="1">
    <location>
        <begin position="1"/>
        <end position="34"/>
    </location>
</feature>
<evidence type="ECO:0000313" key="3">
    <source>
        <dbReference type="Proteomes" id="UP000054217"/>
    </source>
</evidence>
<dbReference type="EMBL" id="KN831964">
    <property type="protein sequence ID" value="KIO06187.1"/>
    <property type="molecule type" value="Genomic_DNA"/>
</dbReference>
<dbReference type="OrthoDB" id="10445243at2759"/>
<dbReference type="HOGENOM" id="CLU_2027680_0_0_1"/>
<dbReference type="Proteomes" id="UP000054217">
    <property type="component" value="Unassembled WGS sequence"/>
</dbReference>
<dbReference type="InParanoid" id="A0A0C3K996"/>
<dbReference type="AlphaFoldDB" id="A0A0C3K996"/>
<reference evidence="2 3" key="1">
    <citation type="submission" date="2014-04" db="EMBL/GenBank/DDBJ databases">
        <authorList>
            <consortium name="DOE Joint Genome Institute"/>
            <person name="Kuo A."/>
            <person name="Kohler A."/>
            <person name="Costa M.D."/>
            <person name="Nagy L.G."/>
            <person name="Floudas D."/>
            <person name="Copeland A."/>
            <person name="Barry K.W."/>
            <person name="Cichocki N."/>
            <person name="Veneault-Fourrey C."/>
            <person name="LaButti K."/>
            <person name="Lindquist E.A."/>
            <person name="Lipzen A."/>
            <person name="Lundell T."/>
            <person name="Morin E."/>
            <person name="Murat C."/>
            <person name="Sun H."/>
            <person name="Tunlid A."/>
            <person name="Henrissat B."/>
            <person name="Grigoriev I.V."/>
            <person name="Hibbett D.S."/>
            <person name="Martin F."/>
            <person name="Nordberg H.P."/>
            <person name="Cantor M.N."/>
            <person name="Hua S.X."/>
        </authorList>
    </citation>
    <scope>NUCLEOTIDE SEQUENCE [LARGE SCALE GENOMIC DNA]</scope>
    <source>
        <strain evidence="2 3">Marx 270</strain>
    </source>
</reference>
<keyword evidence="3" id="KW-1185">Reference proteome</keyword>
<feature type="compositionally biased region" description="Basic and acidic residues" evidence="1">
    <location>
        <begin position="16"/>
        <end position="34"/>
    </location>
</feature>
<name>A0A0C3K996_PISTI</name>
<organism evidence="2 3">
    <name type="scientific">Pisolithus tinctorius Marx 270</name>
    <dbReference type="NCBI Taxonomy" id="870435"/>
    <lineage>
        <taxon>Eukaryota</taxon>
        <taxon>Fungi</taxon>
        <taxon>Dikarya</taxon>
        <taxon>Basidiomycota</taxon>
        <taxon>Agaricomycotina</taxon>
        <taxon>Agaricomycetes</taxon>
        <taxon>Agaricomycetidae</taxon>
        <taxon>Boletales</taxon>
        <taxon>Sclerodermatineae</taxon>
        <taxon>Pisolithaceae</taxon>
        <taxon>Pisolithus</taxon>
    </lineage>
</organism>
<evidence type="ECO:0000313" key="2">
    <source>
        <dbReference type="EMBL" id="KIO06187.1"/>
    </source>
</evidence>
<protein>
    <submittedName>
        <fullName evidence="2">Uncharacterized protein</fullName>
    </submittedName>
</protein>
<evidence type="ECO:0000256" key="1">
    <source>
        <dbReference type="SAM" id="MobiDB-lite"/>
    </source>
</evidence>
<sequence>MSEVEGEEVNTEEPSSDERGGQRIEEGGSRTETLHPLRWHVRRSNQYGVGSLSAGVRRGKINCTRQPPAENMLPKHGAFNEASETRCDQRGQLHRIRALITHAILTKHLVAIGQCLQGVTGE</sequence>
<reference evidence="3" key="2">
    <citation type="submission" date="2015-01" db="EMBL/GenBank/DDBJ databases">
        <title>Evolutionary Origins and Diversification of the Mycorrhizal Mutualists.</title>
        <authorList>
            <consortium name="DOE Joint Genome Institute"/>
            <consortium name="Mycorrhizal Genomics Consortium"/>
            <person name="Kohler A."/>
            <person name="Kuo A."/>
            <person name="Nagy L.G."/>
            <person name="Floudas D."/>
            <person name="Copeland A."/>
            <person name="Barry K.W."/>
            <person name="Cichocki N."/>
            <person name="Veneault-Fourrey C."/>
            <person name="LaButti K."/>
            <person name="Lindquist E.A."/>
            <person name="Lipzen A."/>
            <person name="Lundell T."/>
            <person name="Morin E."/>
            <person name="Murat C."/>
            <person name="Riley R."/>
            <person name="Ohm R."/>
            <person name="Sun H."/>
            <person name="Tunlid A."/>
            <person name="Henrissat B."/>
            <person name="Grigoriev I.V."/>
            <person name="Hibbett D.S."/>
            <person name="Martin F."/>
        </authorList>
    </citation>
    <scope>NUCLEOTIDE SEQUENCE [LARGE SCALE GENOMIC DNA]</scope>
    <source>
        <strain evidence="3">Marx 270</strain>
    </source>
</reference>
<proteinExistence type="predicted"/>
<gene>
    <name evidence="2" type="ORF">M404DRAFT_999406</name>
</gene>
<feature type="compositionally biased region" description="Acidic residues" evidence="1">
    <location>
        <begin position="1"/>
        <end position="15"/>
    </location>
</feature>